<evidence type="ECO:0000256" key="11">
    <source>
        <dbReference type="ARBA" id="ARBA00023180"/>
    </source>
</evidence>
<feature type="chain" id="PRO_5034097508" description="Endopolyphosphatase" evidence="14">
    <location>
        <begin position="21"/>
        <end position="611"/>
    </location>
</feature>
<comment type="subcellular location">
    <subcellularLocation>
        <location evidence="1">Vacuole membrane</location>
        <topology evidence="1">Single-pass type II membrane protein</topology>
    </subcellularLocation>
</comment>
<dbReference type="PIRSF" id="PIRSF027093">
    <property type="entry name" value="EndopolyPtase_N1"/>
    <property type="match status" value="1"/>
</dbReference>
<dbReference type="Proteomes" id="UP000664169">
    <property type="component" value="Unassembled WGS sequence"/>
</dbReference>
<dbReference type="EMBL" id="CAJPDQ010000020">
    <property type="protein sequence ID" value="CAF9923946.1"/>
    <property type="molecule type" value="Genomic_DNA"/>
</dbReference>
<dbReference type="InterPro" id="IPR004843">
    <property type="entry name" value="Calcineurin-like_PHP"/>
</dbReference>
<keyword evidence="5 12" id="KW-0926">Vacuole</keyword>
<keyword evidence="14" id="KW-0732">Signal</keyword>
<protein>
    <recommendedName>
        <fullName evidence="4 12">Endopolyphosphatase</fullName>
        <ecNumber evidence="3 12">3.6.1.10</ecNumber>
    </recommendedName>
</protein>
<keyword evidence="10 12" id="KW-0472">Membrane</keyword>
<feature type="region of interest" description="Disordered" evidence="13">
    <location>
        <begin position="488"/>
        <end position="509"/>
    </location>
</feature>
<feature type="domain" description="Calcineurin-like phosphoesterase" evidence="15">
    <location>
        <begin position="45"/>
        <end position="307"/>
    </location>
</feature>
<dbReference type="OrthoDB" id="348678at2759"/>
<evidence type="ECO:0000259" key="15">
    <source>
        <dbReference type="Pfam" id="PF00149"/>
    </source>
</evidence>
<dbReference type="EC" id="3.6.1.10" evidence="3 12"/>
<reference evidence="16" key="1">
    <citation type="submission" date="2021-03" db="EMBL/GenBank/DDBJ databases">
        <authorList>
            <person name="Tagirdzhanova G."/>
        </authorList>
    </citation>
    <scope>NUCLEOTIDE SEQUENCE</scope>
</reference>
<keyword evidence="17" id="KW-1185">Reference proteome</keyword>
<organism evidence="16 17">
    <name type="scientific">Gomphillus americanus</name>
    <dbReference type="NCBI Taxonomy" id="1940652"/>
    <lineage>
        <taxon>Eukaryota</taxon>
        <taxon>Fungi</taxon>
        <taxon>Dikarya</taxon>
        <taxon>Ascomycota</taxon>
        <taxon>Pezizomycotina</taxon>
        <taxon>Lecanoromycetes</taxon>
        <taxon>OSLEUM clade</taxon>
        <taxon>Ostropomycetidae</taxon>
        <taxon>Ostropales</taxon>
        <taxon>Graphidaceae</taxon>
        <taxon>Gomphilloideae</taxon>
        <taxon>Gomphillus</taxon>
    </lineage>
</organism>
<evidence type="ECO:0000256" key="5">
    <source>
        <dbReference type="ARBA" id="ARBA00022554"/>
    </source>
</evidence>
<evidence type="ECO:0000256" key="10">
    <source>
        <dbReference type="ARBA" id="ARBA00023136"/>
    </source>
</evidence>
<dbReference type="GO" id="GO:0008081">
    <property type="term" value="F:phosphoric diester hydrolase activity"/>
    <property type="evidence" value="ECO:0007669"/>
    <property type="project" value="TreeGrafter"/>
</dbReference>
<evidence type="ECO:0000256" key="14">
    <source>
        <dbReference type="SAM" id="SignalP"/>
    </source>
</evidence>
<accession>A0A8H3FMZ2</accession>
<evidence type="ECO:0000256" key="8">
    <source>
        <dbReference type="ARBA" id="ARBA00022968"/>
    </source>
</evidence>
<feature type="signal peptide" evidence="14">
    <location>
        <begin position="1"/>
        <end position="20"/>
    </location>
</feature>
<evidence type="ECO:0000256" key="4">
    <source>
        <dbReference type="ARBA" id="ARBA00014458"/>
    </source>
</evidence>
<gene>
    <name evidence="16" type="ORF">GOMPHAMPRED_003495</name>
</gene>
<dbReference type="AlphaFoldDB" id="A0A8H3FMZ2"/>
<evidence type="ECO:0000256" key="7">
    <source>
        <dbReference type="ARBA" id="ARBA00022801"/>
    </source>
</evidence>
<keyword evidence="7 12" id="KW-0378">Hydrolase</keyword>
<comment type="similarity">
    <text evidence="2">Belongs to the endopolyphosphatase PPN1 family.</text>
</comment>
<dbReference type="GO" id="GO:0006798">
    <property type="term" value="P:polyphosphate catabolic process"/>
    <property type="evidence" value="ECO:0007669"/>
    <property type="project" value="TreeGrafter"/>
</dbReference>
<keyword evidence="9" id="KW-1133">Transmembrane helix</keyword>
<proteinExistence type="inferred from homology"/>
<evidence type="ECO:0000313" key="16">
    <source>
        <dbReference type="EMBL" id="CAF9923946.1"/>
    </source>
</evidence>
<dbReference type="GO" id="GO:0000298">
    <property type="term" value="F:endopolyphosphatase activity"/>
    <property type="evidence" value="ECO:0007669"/>
    <property type="project" value="UniProtKB-EC"/>
</dbReference>
<sequence length="611" mass="69996">MLRRIWTLSNLFLLCDLVKAVPVEQIPLQDSQLQTSRQQSRLHGRFLHISDLHPDPHFKYHSSVAEEEACHRGRGPAGYYGAETTSCDSPFSLINETFRWLDENIKDSVDFVLWTGDSARHDNDELLPRNDAEIKELNEYCVNMFLQVFGDKGILTTPVVPTWGNNDVLPHNIFYPGPNRWTRAFLDIWQPFIPESQRHGFEYGGWFWTEVIPDRLAVLSINSMYFAENNAAVDGCADRTEPGYAQFEWLRIQLALLRKRGMKAIIMGHQAPARTESKSSWDETCWQKYTLWLHQYRDIVVGTVWGHMNIDHFILQDFRDVTIDSISGRTLGDRAAMDDKLTTQGLTDYLTELRELWHDLPSAPKNLGTASKKKKDKFYKEIGGHYGERYSLSLVSPSLVPNYYPTLRIVEYNISGLDSNSAQEKDLGDTPSPYLNSAISEKSFKIPNSPSKSAPPGPAYSPQTFTWLKYAQYYANLTISNNDFTTSGWKEGKHKNEEPASNPQPNPKKLTFEVEYDTADDKVYSMKDLTILSHLKLAETIGQYKSKTGVPEELDGNKRGKKKKKKKHKKKGKRKKHINRVWHAFVRRAFVGAIDDAQLEDQFGGLSLFEE</sequence>
<dbReference type="Pfam" id="PF00149">
    <property type="entry name" value="Metallophos"/>
    <property type="match status" value="1"/>
</dbReference>
<evidence type="ECO:0000256" key="12">
    <source>
        <dbReference type="PIRNR" id="PIRNR027093"/>
    </source>
</evidence>
<name>A0A8H3FMZ2_9LECA</name>
<evidence type="ECO:0000313" key="17">
    <source>
        <dbReference type="Proteomes" id="UP000664169"/>
    </source>
</evidence>
<feature type="compositionally biased region" description="Basic residues" evidence="13">
    <location>
        <begin position="559"/>
        <end position="577"/>
    </location>
</feature>
<dbReference type="PANTHER" id="PTHR10340:SF55">
    <property type="entry name" value="ENDOPOLYPHOSPHATASE"/>
    <property type="match status" value="1"/>
</dbReference>
<evidence type="ECO:0000256" key="1">
    <source>
        <dbReference type="ARBA" id="ARBA00004576"/>
    </source>
</evidence>
<dbReference type="Gene3D" id="3.60.21.10">
    <property type="match status" value="1"/>
</dbReference>
<keyword evidence="11" id="KW-0325">Glycoprotein</keyword>
<comment type="catalytic activity">
    <reaction evidence="12">
        <text>[phosphate](n+1) + n H2O = (n+1) phosphate + n H(+)</text>
        <dbReference type="Rhea" id="RHEA:22452"/>
        <dbReference type="Rhea" id="RHEA-COMP:14280"/>
        <dbReference type="ChEBI" id="CHEBI:15377"/>
        <dbReference type="ChEBI" id="CHEBI:15378"/>
        <dbReference type="ChEBI" id="CHEBI:16838"/>
        <dbReference type="ChEBI" id="CHEBI:43474"/>
        <dbReference type="EC" id="3.6.1.10"/>
    </reaction>
</comment>
<evidence type="ECO:0000256" key="9">
    <source>
        <dbReference type="ARBA" id="ARBA00022989"/>
    </source>
</evidence>
<evidence type="ECO:0000256" key="2">
    <source>
        <dbReference type="ARBA" id="ARBA00010399"/>
    </source>
</evidence>
<dbReference type="GO" id="GO:0000324">
    <property type="term" value="C:fungal-type vacuole"/>
    <property type="evidence" value="ECO:0007669"/>
    <property type="project" value="TreeGrafter"/>
</dbReference>
<comment type="function">
    <text evidence="12">Catalyzes the hydrolysis of inorganic polyphosphate (polyP) chains of many hundreds of phosphate residues into shorter lengths.</text>
</comment>
<evidence type="ECO:0000256" key="3">
    <source>
        <dbReference type="ARBA" id="ARBA00012459"/>
    </source>
</evidence>
<comment type="caution">
    <text evidence="16">The sequence shown here is derived from an EMBL/GenBank/DDBJ whole genome shotgun (WGS) entry which is preliminary data.</text>
</comment>
<keyword evidence="8" id="KW-0735">Signal-anchor</keyword>
<evidence type="ECO:0000256" key="13">
    <source>
        <dbReference type="SAM" id="MobiDB-lite"/>
    </source>
</evidence>
<keyword evidence="6" id="KW-0812">Transmembrane</keyword>
<dbReference type="GO" id="GO:0005774">
    <property type="term" value="C:vacuolar membrane"/>
    <property type="evidence" value="ECO:0007669"/>
    <property type="project" value="UniProtKB-SubCell"/>
</dbReference>
<evidence type="ECO:0000256" key="6">
    <source>
        <dbReference type="ARBA" id="ARBA00022692"/>
    </source>
</evidence>
<dbReference type="SUPFAM" id="SSF56300">
    <property type="entry name" value="Metallo-dependent phosphatases"/>
    <property type="match status" value="1"/>
</dbReference>
<dbReference type="InterPro" id="IPR012358">
    <property type="entry name" value="EndopolyPtase_N1"/>
</dbReference>
<feature type="region of interest" description="Disordered" evidence="13">
    <location>
        <begin position="548"/>
        <end position="577"/>
    </location>
</feature>
<dbReference type="PANTHER" id="PTHR10340">
    <property type="entry name" value="SPHINGOMYELIN PHOSPHODIESTERASE"/>
    <property type="match status" value="1"/>
</dbReference>
<dbReference type="InterPro" id="IPR029052">
    <property type="entry name" value="Metallo-depent_PP-like"/>
</dbReference>
<dbReference type="GO" id="GO:0004309">
    <property type="term" value="F:exopolyphosphatase activity"/>
    <property type="evidence" value="ECO:0007669"/>
    <property type="project" value="TreeGrafter"/>
</dbReference>